<proteinExistence type="predicted"/>
<reference evidence="1 2" key="1">
    <citation type="submission" date="2019-03" db="EMBL/GenBank/DDBJ databases">
        <title>Genomic Encyclopedia of Type Strains, Phase IV (KMG-IV): sequencing the most valuable type-strain genomes for metagenomic binning, comparative biology and taxonomic classification.</title>
        <authorList>
            <person name="Goeker M."/>
        </authorList>
    </citation>
    <scope>NUCLEOTIDE SEQUENCE [LARGE SCALE GENOMIC DNA]</scope>
    <source>
        <strain evidence="1 2">DSM 103923</strain>
    </source>
</reference>
<evidence type="ECO:0000313" key="1">
    <source>
        <dbReference type="EMBL" id="TCS68290.1"/>
    </source>
</evidence>
<sequence>MSDLTLYPADIAAMSVGQLAALPPAQKAQISRNLDEALAWLKQARAKFDAALEAAYGEQARAARLEAGKDFGVVHLTDGALRVTVDVPKRVAWDQAQLAAIAGRIAAAGERVEDYLDVEYSVSESRFNHWPAALRAQFEPARTVKPGKPTFRLTLTSED</sequence>
<comment type="caution">
    <text evidence="1">The sequence shown here is derived from an EMBL/GenBank/DDBJ whole genome shotgun (WGS) entry which is preliminary data.</text>
</comment>
<keyword evidence="2" id="KW-1185">Reference proteome</keyword>
<gene>
    <name evidence="1" type="ORF">EDC61_1284</name>
</gene>
<accession>A0A4R3JP63</accession>
<organism evidence="1 2">
    <name type="scientific">Sulfuritortus calidifontis</name>
    <dbReference type="NCBI Taxonomy" id="1914471"/>
    <lineage>
        <taxon>Bacteria</taxon>
        <taxon>Pseudomonadati</taxon>
        <taxon>Pseudomonadota</taxon>
        <taxon>Betaproteobacteria</taxon>
        <taxon>Nitrosomonadales</taxon>
        <taxon>Thiobacillaceae</taxon>
        <taxon>Sulfuritortus</taxon>
    </lineage>
</organism>
<dbReference type="Proteomes" id="UP000295135">
    <property type="component" value="Unassembled WGS sequence"/>
</dbReference>
<dbReference type="OrthoDB" id="6058064at2"/>
<dbReference type="RefSeq" id="WP_126463619.1">
    <property type="nucleotide sequence ID" value="NZ_AP018721.1"/>
</dbReference>
<dbReference type="EMBL" id="SLZY01000028">
    <property type="protein sequence ID" value="TCS68290.1"/>
    <property type="molecule type" value="Genomic_DNA"/>
</dbReference>
<protein>
    <submittedName>
        <fullName evidence="1">Uncharacterized protein</fullName>
    </submittedName>
</protein>
<dbReference type="AlphaFoldDB" id="A0A4R3JP63"/>
<name>A0A4R3JP63_9PROT</name>
<evidence type="ECO:0000313" key="2">
    <source>
        <dbReference type="Proteomes" id="UP000295135"/>
    </source>
</evidence>